<evidence type="ECO:0000313" key="2">
    <source>
        <dbReference type="Proteomes" id="UP000184267"/>
    </source>
</evidence>
<sequence length="71" mass="8099">MLFEILRGIQKSCEEFMREAPFDIVIFANSSWVENLPECTAMVPPPLPISHDTECNVVSNANALNQKSYRR</sequence>
<dbReference type="Proteomes" id="UP000184267">
    <property type="component" value="Unassembled WGS sequence"/>
</dbReference>
<comment type="caution">
    <text evidence="1">The sequence shown here is derived from an EMBL/GenBank/DDBJ whole genome shotgun (WGS) entry which is preliminary data.</text>
</comment>
<name>A0A1M2V3A6_TRAPU</name>
<proteinExistence type="predicted"/>
<gene>
    <name evidence="1" type="ORF">TRAPUB_7490</name>
</gene>
<organism evidence="1 2">
    <name type="scientific">Trametes pubescens</name>
    <name type="common">White-rot fungus</name>
    <dbReference type="NCBI Taxonomy" id="154538"/>
    <lineage>
        <taxon>Eukaryota</taxon>
        <taxon>Fungi</taxon>
        <taxon>Dikarya</taxon>
        <taxon>Basidiomycota</taxon>
        <taxon>Agaricomycotina</taxon>
        <taxon>Agaricomycetes</taxon>
        <taxon>Polyporales</taxon>
        <taxon>Polyporaceae</taxon>
        <taxon>Trametes</taxon>
    </lineage>
</organism>
<reference evidence="1 2" key="1">
    <citation type="submission" date="2016-10" db="EMBL/GenBank/DDBJ databases">
        <title>Genome sequence of the basidiomycete white-rot fungus Trametes pubescens.</title>
        <authorList>
            <person name="Makela M.R."/>
            <person name="Granchi Z."/>
            <person name="Peng M."/>
            <person name="De Vries R.P."/>
            <person name="Grigoriev I."/>
            <person name="Riley R."/>
            <person name="Hilden K."/>
        </authorList>
    </citation>
    <scope>NUCLEOTIDE SEQUENCE [LARGE SCALE GENOMIC DNA]</scope>
    <source>
        <strain evidence="1 2">FBCC735</strain>
    </source>
</reference>
<dbReference type="AlphaFoldDB" id="A0A1M2V3A6"/>
<protein>
    <submittedName>
        <fullName evidence="1">Uncharacterized protein</fullName>
    </submittedName>
</protein>
<accession>A0A1M2V3A6</accession>
<keyword evidence="2" id="KW-1185">Reference proteome</keyword>
<dbReference type="EMBL" id="MNAD01001704">
    <property type="protein sequence ID" value="OJT02074.1"/>
    <property type="molecule type" value="Genomic_DNA"/>
</dbReference>
<evidence type="ECO:0000313" key="1">
    <source>
        <dbReference type="EMBL" id="OJT02074.1"/>
    </source>
</evidence>